<dbReference type="SMART" id="SM00345">
    <property type="entry name" value="HTH_GNTR"/>
    <property type="match status" value="1"/>
</dbReference>
<dbReference type="InterPro" id="IPR011663">
    <property type="entry name" value="UTRA"/>
</dbReference>
<dbReference type="SMART" id="SM00866">
    <property type="entry name" value="UTRA"/>
    <property type="match status" value="1"/>
</dbReference>
<dbReference type="InterPro" id="IPR050679">
    <property type="entry name" value="Bact_HTH_transcr_reg"/>
</dbReference>
<keyword evidence="3" id="KW-0804">Transcription</keyword>
<evidence type="ECO:0000256" key="2">
    <source>
        <dbReference type="ARBA" id="ARBA00023125"/>
    </source>
</evidence>
<dbReference type="PANTHER" id="PTHR44846:SF17">
    <property type="entry name" value="GNTR-FAMILY TRANSCRIPTIONAL REGULATOR"/>
    <property type="match status" value="1"/>
</dbReference>
<dbReference type="Gene3D" id="3.40.1410.10">
    <property type="entry name" value="Chorismate lyase-like"/>
    <property type="match status" value="1"/>
</dbReference>
<dbReference type="SUPFAM" id="SSF64288">
    <property type="entry name" value="Chorismate lyase-like"/>
    <property type="match status" value="1"/>
</dbReference>
<dbReference type="Proteomes" id="UP001596392">
    <property type="component" value="Unassembled WGS sequence"/>
</dbReference>
<evidence type="ECO:0000259" key="5">
    <source>
        <dbReference type="PROSITE" id="PS50949"/>
    </source>
</evidence>
<evidence type="ECO:0000313" key="7">
    <source>
        <dbReference type="Proteomes" id="UP001596392"/>
    </source>
</evidence>
<protein>
    <submittedName>
        <fullName evidence="6">GntR family transcriptional regulator</fullName>
    </submittedName>
</protein>
<reference evidence="7" key="1">
    <citation type="journal article" date="2019" name="Int. J. Syst. Evol. Microbiol.">
        <title>The Global Catalogue of Microorganisms (GCM) 10K type strain sequencing project: providing services to taxonomists for standard genome sequencing and annotation.</title>
        <authorList>
            <consortium name="The Broad Institute Genomics Platform"/>
            <consortium name="The Broad Institute Genome Sequencing Center for Infectious Disease"/>
            <person name="Wu L."/>
            <person name="Ma J."/>
        </authorList>
    </citation>
    <scope>NUCLEOTIDE SEQUENCE [LARGE SCALE GENOMIC DNA]</scope>
    <source>
        <strain evidence="7">CGMCC 1.9106</strain>
    </source>
</reference>
<feature type="region of interest" description="Disordered" evidence="4">
    <location>
        <begin position="1"/>
        <end position="23"/>
    </location>
</feature>
<dbReference type="PRINTS" id="PR00035">
    <property type="entry name" value="HTHGNTR"/>
</dbReference>
<gene>
    <name evidence="6" type="ORF">ACFQO7_08575</name>
</gene>
<dbReference type="RefSeq" id="WP_376805905.1">
    <property type="nucleotide sequence ID" value="NZ_JBHTAC010000006.1"/>
</dbReference>
<proteinExistence type="predicted"/>
<dbReference type="InterPro" id="IPR036390">
    <property type="entry name" value="WH_DNA-bd_sf"/>
</dbReference>
<dbReference type="PANTHER" id="PTHR44846">
    <property type="entry name" value="MANNOSYL-D-GLYCERATE TRANSPORT/METABOLISM SYSTEM REPRESSOR MNGR-RELATED"/>
    <property type="match status" value="1"/>
</dbReference>
<keyword evidence="2" id="KW-0238">DNA-binding</keyword>
<comment type="caution">
    <text evidence="6">The sequence shown here is derived from an EMBL/GenBank/DDBJ whole genome shotgun (WGS) entry which is preliminary data.</text>
</comment>
<sequence>MNDDWADDMAEQNADRRPPSRRIADTLREKIEGGEFAAGDRLPSERELAATYQTARNTAREALSILQTEGLAMAQHGKGVFVRDRKPLMRLGSDRYSKRARDESGLSPFRIEVMKQGRVPGTECRSVTQVAPPADVAERLDLDPARDTVVRRENWYFADGEPVQVGVTYIPVAVARDSALATEKTLGRGSIYARFEELGHAVTRSREEISSRMPTPEEASGLLMPPGVPVLVVLHTSFDQNLKAFEVTRFVMRADLTGLDYRIPVED</sequence>
<dbReference type="Gene3D" id="1.10.10.10">
    <property type="entry name" value="Winged helix-like DNA-binding domain superfamily/Winged helix DNA-binding domain"/>
    <property type="match status" value="1"/>
</dbReference>
<feature type="compositionally biased region" description="Basic and acidic residues" evidence="4">
    <location>
        <begin position="13"/>
        <end position="23"/>
    </location>
</feature>
<dbReference type="PROSITE" id="PS50949">
    <property type="entry name" value="HTH_GNTR"/>
    <property type="match status" value="1"/>
</dbReference>
<dbReference type="SUPFAM" id="SSF46785">
    <property type="entry name" value="Winged helix' DNA-binding domain"/>
    <property type="match status" value="1"/>
</dbReference>
<dbReference type="CDD" id="cd07377">
    <property type="entry name" value="WHTH_GntR"/>
    <property type="match status" value="1"/>
</dbReference>
<dbReference type="InterPro" id="IPR036388">
    <property type="entry name" value="WH-like_DNA-bd_sf"/>
</dbReference>
<feature type="compositionally biased region" description="Acidic residues" evidence="4">
    <location>
        <begin position="1"/>
        <end position="10"/>
    </location>
</feature>
<feature type="domain" description="HTH gntR-type" evidence="5">
    <location>
        <begin position="17"/>
        <end position="85"/>
    </location>
</feature>
<evidence type="ECO:0000313" key="6">
    <source>
        <dbReference type="EMBL" id="MFC7242534.1"/>
    </source>
</evidence>
<dbReference type="InterPro" id="IPR000524">
    <property type="entry name" value="Tscrpt_reg_HTH_GntR"/>
</dbReference>
<keyword evidence="1" id="KW-0805">Transcription regulation</keyword>
<dbReference type="InterPro" id="IPR028978">
    <property type="entry name" value="Chorismate_lyase_/UTRA_dom_sf"/>
</dbReference>
<keyword evidence="7" id="KW-1185">Reference proteome</keyword>
<dbReference type="EMBL" id="JBHTAC010000006">
    <property type="protein sequence ID" value="MFC7242534.1"/>
    <property type="molecule type" value="Genomic_DNA"/>
</dbReference>
<dbReference type="Pfam" id="PF00392">
    <property type="entry name" value="GntR"/>
    <property type="match status" value="1"/>
</dbReference>
<accession>A0ABW2GRF9</accession>
<evidence type="ECO:0000256" key="4">
    <source>
        <dbReference type="SAM" id="MobiDB-lite"/>
    </source>
</evidence>
<evidence type="ECO:0000256" key="1">
    <source>
        <dbReference type="ARBA" id="ARBA00023015"/>
    </source>
</evidence>
<evidence type="ECO:0000256" key="3">
    <source>
        <dbReference type="ARBA" id="ARBA00023163"/>
    </source>
</evidence>
<dbReference type="Pfam" id="PF07702">
    <property type="entry name" value="UTRA"/>
    <property type="match status" value="1"/>
</dbReference>
<name>A0ABW2GRF9_9ACTN</name>
<organism evidence="6 7">
    <name type="scientific">Catellatospora aurea</name>
    <dbReference type="NCBI Taxonomy" id="1337874"/>
    <lineage>
        <taxon>Bacteria</taxon>
        <taxon>Bacillati</taxon>
        <taxon>Actinomycetota</taxon>
        <taxon>Actinomycetes</taxon>
        <taxon>Micromonosporales</taxon>
        <taxon>Micromonosporaceae</taxon>
        <taxon>Catellatospora</taxon>
    </lineage>
</organism>